<protein>
    <submittedName>
        <fullName evidence="2">Uncharacterized protein</fullName>
    </submittedName>
</protein>
<reference evidence="2 3" key="1">
    <citation type="submission" date="2016-10" db="EMBL/GenBank/DDBJ databases">
        <authorList>
            <person name="Varghese N."/>
            <person name="Submissions S."/>
        </authorList>
    </citation>
    <scope>NUCLEOTIDE SEQUENCE [LARGE SCALE GENOMIC DNA]</scope>
    <source>
        <strain evidence="2 3">DSM 16525</strain>
    </source>
</reference>
<dbReference type="InterPro" id="IPR032675">
    <property type="entry name" value="LRR_dom_sf"/>
</dbReference>
<dbReference type="EMBL" id="FOIB01000006">
    <property type="protein sequence ID" value="SEU22109.1"/>
    <property type="molecule type" value="Genomic_DNA"/>
</dbReference>
<organism evidence="2 3">
    <name type="scientific">Myxococcus fulvus</name>
    <dbReference type="NCBI Taxonomy" id="33"/>
    <lineage>
        <taxon>Bacteria</taxon>
        <taxon>Pseudomonadati</taxon>
        <taxon>Myxococcota</taxon>
        <taxon>Myxococcia</taxon>
        <taxon>Myxococcales</taxon>
        <taxon>Cystobacterineae</taxon>
        <taxon>Myxococcaceae</taxon>
        <taxon>Myxococcus</taxon>
    </lineage>
</organism>
<dbReference type="SMART" id="SM00612">
    <property type="entry name" value="Kelch"/>
    <property type="match status" value="1"/>
</dbReference>
<keyword evidence="3" id="KW-1185">Reference proteome</keyword>
<evidence type="ECO:0000256" key="1">
    <source>
        <dbReference type="SAM" id="MobiDB-lite"/>
    </source>
</evidence>
<evidence type="ECO:0000313" key="2">
    <source>
        <dbReference type="EMBL" id="SEU22109.1"/>
    </source>
</evidence>
<dbReference type="Gene3D" id="2.120.10.80">
    <property type="entry name" value="Kelch-type beta propeller"/>
    <property type="match status" value="2"/>
</dbReference>
<dbReference type="SUPFAM" id="SSF117281">
    <property type="entry name" value="Kelch motif"/>
    <property type="match status" value="1"/>
</dbReference>
<sequence>MPLEPPVEASWRWRWLPWVLGPGEWLALQDGGLLAMDESLEGKPVRYATGAAVPEVLEAMSPHRTGAARVVLGDGRVLVTGGMDGDGKALRGGAFLSPGSRHWSPGPSLRLARSDHSMLEVGDGQVLVVGGFSDGRELTDVELVATGSERSTHTGDLLLPLGNPWLWRTQEGLVLALPRGAPTSMPPQRYDFASSAWSRGAALPRDGVVVEPPCGLPRGFLVVLEGRQPGVWCYDAHADTWSEVQVPRHWRVGSAVALREGWVLFVTRNFLDGWLCHPESGTWLPGASSHRPRRARLLALADGRILAAAPDADGCDVRAELFAPEEARDAPPSSPEPSREPEALEDWWRFSHDVSERRPWRAPSHVWGEEDSFRVARLRDAIRASPEGTAWTRTEAEHVLERVVEQWELGIRVERSLGALGLERPEVPLAAWGGVDGVELLPVLLHAPSMQGVRALVAEPTWPQLPEHHPLRTLDDELRDGYLQSPGAAIRTDARERLDWALKGMSSAGVLPSLKYLRVGPRPIPRELHFDAPLETRRSRGQLWLGEARQLSSMAPALRGLHVVANGILAGDWTLPWLEELVLVSGGLSGRTVRGLARSSLPRLKRLRLGLGCAARRHPEDEPIATEEEVLALLESAVLSGLGWLGLTNTPRTDLWVSELMKGDVLARLDFLDLSTGRLSDPGVETLLRASSSFSRLRLVLTATSVSVEGMQALEVAWGRRLLVQPP</sequence>
<name>A0ABY1CM54_MYXFU</name>
<accession>A0ABY1CM54</accession>
<comment type="caution">
    <text evidence="2">The sequence shown here is derived from an EMBL/GenBank/DDBJ whole genome shotgun (WGS) entry which is preliminary data.</text>
</comment>
<dbReference type="InterPro" id="IPR006652">
    <property type="entry name" value="Kelch_1"/>
</dbReference>
<feature type="region of interest" description="Disordered" evidence="1">
    <location>
        <begin position="323"/>
        <end position="342"/>
    </location>
</feature>
<gene>
    <name evidence="2" type="ORF">SAMN05443572_106367</name>
</gene>
<proteinExistence type="predicted"/>
<dbReference type="Gene3D" id="3.80.10.10">
    <property type="entry name" value="Ribonuclease Inhibitor"/>
    <property type="match status" value="1"/>
</dbReference>
<dbReference type="Proteomes" id="UP000183760">
    <property type="component" value="Unassembled WGS sequence"/>
</dbReference>
<dbReference type="InterPro" id="IPR015915">
    <property type="entry name" value="Kelch-typ_b-propeller"/>
</dbReference>
<evidence type="ECO:0000313" key="3">
    <source>
        <dbReference type="Proteomes" id="UP000183760"/>
    </source>
</evidence>